<accession>A0A6A6BKW8</accession>
<name>A0A6A6BKW8_9PEZI</name>
<feature type="region of interest" description="Disordered" evidence="1">
    <location>
        <begin position="44"/>
        <end position="133"/>
    </location>
</feature>
<keyword evidence="3" id="KW-1185">Reference proteome</keyword>
<proteinExistence type="predicted"/>
<evidence type="ECO:0000256" key="1">
    <source>
        <dbReference type="SAM" id="MobiDB-lite"/>
    </source>
</evidence>
<protein>
    <submittedName>
        <fullName evidence="2">Uncharacterized protein</fullName>
    </submittedName>
</protein>
<evidence type="ECO:0000313" key="2">
    <source>
        <dbReference type="EMBL" id="KAF2144033.1"/>
    </source>
</evidence>
<gene>
    <name evidence="2" type="ORF">K452DRAFT_151725</name>
</gene>
<dbReference type="Proteomes" id="UP000799438">
    <property type="component" value="Unassembled WGS sequence"/>
</dbReference>
<feature type="compositionally biased region" description="Basic residues" evidence="1">
    <location>
        <begin position="121"/>
        <end position="133"/>
    </location>
</feature>
<dbReference type="EMBL" id="ML995480">
    <property type="protein sequence ID" value="KAF2144033.1"/>
    <property type="molecule type" value="Genomic_DNA"/>
</dbReference>
<dbReference type="RefSeq" id="XP_033399745.1">
    <property type="nucleotide sequence ID" value="XM_033535541.1"/>
</dbReference>
<reference evidence="2" key="1">
    <citation type="journal article" date="2020" name="Stud. Mycol.">
        <title>101 Dothideomycetes genomes: a test case for predicting lifestyles and emergence of pathogens.</title>
        <authorList>
            <person name="Haridas S."/>
            <person name="Albert R."/>
            <person name="Binder M."/>
            <person name="Bloem J."/>
            <person name="Labutti K."/>
            <person name="Salamov A."/>
            <person name="Andreopoulos B."/>
            <person name="Baker S."/>
            <person name="Barry K."/>
            <person name="Bills G."/>
            <person name="Bluhm B."/>
            <person name="Cannon C."/>
            <person name="Castanera R."/>
            <person name="Culley D."/>
            <person name="Daum C."/>
            <person name="Ezra D."/>
            <person name="Gonzalez J."/>
            <person name="Henrissat B."/>
            <person name="Kuo A."/>
            <person name="Liang C."/>
            <person name="Lipzen A."/>
            <person name="Lutzoni F."/>
            <person name="Magnuson J."/>
            <person name="Mondo S."/>
            <person name="Nolan M."/>
            <person name="Ohm R."/>
            <person name="Pangilinan J."/>
            <person name="Park H.-J."/>
            <person name="Ramirez L."/>
            <person name="Alfaro M."/>
            <person name="Sun H."/>
            <person name="Tritt A."/>
            <person name="Yoshinaga Y."/>
            <person name="Zwiers L.-H."/>
            <person name="Turgeon B."/>
            <person name="Goodwin S."/>
            <person name="Spatafora J."/>
            <person name="Crous P."/>
            <person name="Grigoriev I."/>
        </authorList>
    </citation>
    <scope>NUCLEOTIDE SEQUENCE</scope>
    <source>
        <strain evidence="2">CBS 121167</strain>
    </source>
</reference>
<feature type="compositionally biased region" description="Basic residues" evidence="1">
    <location>
        <begin position="74"/>
        <end position="83"/>
    </location>
</feature>
<organism evidence="2 3">
    <name type="scientific">Aplosporella prunicola CBS 121167</name>
    <dbReference type="NCBI Taxonomy" id="1176127"/>
    <lineage>
        <taxon>Eukaryota</taxon>
        <taxon>Fungi</taxon>
        <taxon>Dikarya</taxon>
        <taxon>Ascomycota</taxon>
        <taxon>Pezizomycotina</taxon>
        <taxon>Dothideomycetes</taxon>
        <taxon>Dothideomycetes incertae sedis</taxon>
        <taxon>Botryosphaeriales</taxon>
        <taxon>Aplosporellaceae</taxon>
        <taxon>Aplosporella</taxon>
    </lineage>
</organism>
<dbReference type="GeneID" id="54293035"/>
<dbReference type="AlphaFoldDB" id="A0A6A6BKW8"/>
<sequence>MRVRVRVFIRLLARARVCTQVHVYPHPSRFVLYFRPPSARVQASKQPRRFYPHHFNSPVPTRLAQPSQGMVRQGKARQGRKKKIQENGSKKPSQTRLSQALSYKAKQSKAKQRSQPAQPAQRRRRKRSSSRSR</sequence>
<evidence type="ECO:0000313" key="3">
    <source>
        <dbReference type="Proteomes" id="UP000799438"/>
    </source>
</evidence>